<keyword evidence="3" id="KW-1185">Reference proteome</keyword>
<sequence length="149" mass="16568">MSAALERRLRALEDRIEIADLIARYGPAVDSGDGEAVAELWAEDGTYQFDETVLDADGIRGLTGLASHVEYMRRGCAHVLSAPRIEISDDEAVAITHSLVMLHDGERWIGERVSANRWELVRATEGWRVRRRINRLLDGAAAARELLSS</sequence>
<feature type="domain" description="SnoaL-like" evidence="1">
    <location>
        <begin position="10"/>
        <end position="132"/>
    </location>
</feature>
<reference evidence="2 3" key="1">
    <citation type="submission" date="2024-02" db="EMBL/GenBank/DDBJ databases">
        <authorList>
            <person name="Saticioglu I.B."/>
        </authorList>
    </citation>
    <scope>NUCLEOTIDE SEQUENCE [LARGE SCALE GENOMIC DNA]</scope>
    <source>
        <strain evidence="2 3">Mu-80</strain>
    </source>
</reference>
<dbReference type="InterPro" id="IPR032710">
    <property type="entry name" value="NTF2-like_dom_sf"/>
</dbReference>
<evidence type="ECO:0000259" key="1">
    <source>
        <dbReference type="Pfam" id="PF13577"/>
    </source>
</evidence>
<proteinExistence type="predicted"/>
<dbReference type="InterPro" id="IPR037401">
    <property type="entry name" value="SnoaL-like"/>
</dbReference>
<dbReference type="RefSeq" id="WP_337331483.1">
    <property type="nucleotide sequence ID" value="NZ_JBBDGM010000004.1"/>
</dbReference>
<dbReference type="CDD" id="cd00531">
    <property type="entry name" value="NTF2_like"/>
    <property type="match status" value="1"/>
</dbReference>
<evidence type="ECO:0000313" key="2">
    <source>
        <dbReference type="EMBL" id="MEJ1087812.1"/>
    </source>
</evidence>
<dbReference type="Gene3D" id="3.10.450.50">
    <property type="match status" value="1"/>
</dbReference>
<evidence type="ECO:0000313" key="3">
    <source>
        <dbReference type="Proteomes" id="UP001371224"/>
    </source>
</evidence>
<dbReference type="Proteomes" id="UP001371224">
    <property type="component" value="Unassembled WGS sequence"/>
</dbReference>
<protein>
    <submittedName>
        <fullName evidence="2">Nuclear transport factor 2 family protein</fullName>
    </submittedName>
</protein>
<accession>A0ABU8LAW4</accession>
<dbReference type="SUPFAM" id="SSF54427">
    <property type="entry name" value="NTF2-like"/>
    <property type="match status" value="1"/>
</dbReference>
<name>A0ABU8LAW4_9MICO</name>
<gene>
    <name evidence="2" type="ORF">WDU99_05730</name>
</gene>
<comment type="caution">
    <text evidence="2">The sequence shown here is derived from an EMBL/GenBank/DDBJ whole genome shotgun (WGS) entry which is preliminary data.</text>
</comment>
<dbReference type="Pfam" id="PF13577">
    <property type="entry name" value="SnoaL_4"/>
    <property type="match status" value="1"/>
</dbReference>
<dbReference type="EMBL" id="JBBDGM010000004">
    <property type="protein sequence ID" value="MEJ1087812.1"/>
    <property type="molecule type" value="Genomic_DNA"/>
</dbReference>
<organism evidence="2 3">
    <name type="scientific">Microbacterium bandirmense</name>
    <dbReference type="NCBI Taxonomy" id="3122050"/>
    <lineage>
        <taxon>Bacteria</taxon>
        <taxon>Bacillati</taxon>
        <taxon>Actinomycetota</taxon>
        <taxon>Actinomycetes</taxon>
        <taxon>Micrococcales</taxon>
        <taxon>Microbacteriaceae</taxon>
        <taxon>Microbacterium</taxon>
    </lineage>
</organism>